<evidence type="ECO:0000259" key="1">
    <source>
        <dbReference type="Pfam" id="PF24968"/>
    </source>
</evidence>
<dbReference type="InterPro" id="IPR056672">
    <property type="entry name" value="DUF7770"/>
</dbReference>
<dbReference type="Proteomes" id="UP000249402">
    <property type="component" value="Unassembled WGS sequence"/>
</dbReference>
<organism evidence="2 3">
    <name type="scientific">Aspergillus ibericus CBS 121593</name>
    <dbReference type="NCBI Taxonomy" id="1448316"/>
    <lineage>
        <taxon>Eukaryota</taxon>
        <taxon>Fungi</taxon>
        <taxon>Dikarya</taxon>
        <taxon>Ascomycota</taxon>
        <taxon>Pezizomycotina</taxon>
        <taxon>Eurotiomycetes</taxon>
        <taxon>Eurotiomycetidae</taxon>
        <taxon>Eurotiales</taxon>
        <taxon>Aspergillaceae</taxon>
        <taxon>Aspergillus</taxon>
        <taxon>Aspergillus subgen. Circumdati</taxon>
    </lineage>
</organism>
<dbReference type="AlphaFoldDB" id="A0A395H489"/>
<feature type="domain" description="DUF7770" evidence="1">
    <location>
        <begin position="26"/>
        <end position="174"/>
    </location>
</feature>
<evidence type="ECO:0000313" key="3">
    <source>
        <dbReference type="Proteomes" id="UP000249402"/>
    </source>
</evidence>
<name>A0A395H489_9EURO</name>
<dbReference type="OrthoDB" id="3527137at2759"/>
<keyword evidence="3" id="KW-1185">Reference proteome</keyword>
<reference evidence="2 3" key="1">
    <citation type="submission" date="2018-02" db="EMBL/GenBank/DDBJ databases">
        <title>The genomes of Aspergillus section Nigri reveals drivers in fungal speciation.</title>
        <authorList>
            <consortium name="DOE Joint Genome Institute"/>
            <person name="Vesth T.C."/>
            <person name="Nybo J."/>
            <person name="Theobald S."/>
            <person name="Brandl J."/>
            <person name="Frisvad J.C."/>
            <person name="Nielsen K.F."/>
            <person name="Lyhne E.K."/>
            <person name="Kogle M.E."/>
            <person name="Kuo A."/>
            <person name="Riley R."/>
            <person name="Clum A."/>
            <person name="Nolan M."/>
            <person name="Lipzen A."/>
            <person name="Salamov A."/>
            <person name="Henrissat B."/>
            <person name="Wiebenga A."/>
            <person name="De vries R.P."/>
            <person name="Grigoriev I.V."/>
            <person name="Mortensen U.H."/>
            <person name="Andersen M.R."/>
            <person name="Baker S.E."/>
        </authorList>
    </citation>
    <scope>NUCLEOTIDE SEQUENCE [LARGE SCALE GENOMIC DNA]</scope>
    <source>
        <strain evidence="2 3">CBS 121593</strain>
    </source>
</reference>
<dbReference type="Pfam" id="PF24968">
    <property type="entry name" value="DUF7770"/>
    <property type="match status" value="1"/>
</dbReference>
<sequence length="175" mass="19524">MTTYQPIHFIPSSRQSQILATPIISARAVGHTQEGGTNHWCFYLETSPLTCIQFDCQPSHSVPSTQITGGSKAYLIISELDRLLPHDAETEFRLDVAPGLTVAQILDHLTAHGRHKYEFDSNGVGCRCWVTDQINLLYQLGVFTNGFQVDAAKDGIRKLWPDQTPHPLDQGAYYP</sequence>
<dbReference type="VEuPathDB" id="FungiDB:BO80DRAFT_378102"/>
<dbReference type="RefSeq" id="XP_025576893.1">
    <property type="nucleotide sequence ID" value="XM_025716725.1"/>
</dbReference>
<proteinExistence type="predicted"/>
<accession>A0A395H489</accession>
<dbReference type="STRING" id="1448316.A0A395H489"/>
<dbReference type="EMBL" id="KZ824430">
    <property type="protein sequence ID" value="RAL02566.1"/>
    <property type="molecule type" value="Genomic_DNA"/>
</dbReference>
<gene>
    <name evidence="2" type="ORF">BO80DRAFT_378102</name>
</gene>
<dbReference type="GeneID" id="37221590"/>
<evidence type="ECO:0000313" key="2">
    <source>
        <dbReference type="EMBL" id="RAL02566.1"/>
    </source>
</evidence>
<protein>
    <recommendedName>
        <fullName evidence="1">DUF7770 domain-containing protein</fullName>
    </recommendedName>
</protein>